<keyword evidence="2" id="KW-1185">Reference proteome</keyword>
<dbReference type="VEuPathDB" id="FungiDB:RhiirFUN_025365"/>
<gene>
    <name evidence="1" type="ORF">RhiirA4_420225</name>
</gene>
<dbReference type="VEuPathDB" id="FungiDB:RhiirA1_472302"/>
<dbReference type="AlphaFoldDB" id="A0A2I1GH06"/>
<comment type="caution">
    <text evidence="1">The sequence shown here is derived from an EMBL/GenBank/DDBJ whole genome shotgun (WGS) entry which is preliminary data.</text>
</comment>
<dbReference type="Proteomes" id="UP000234323">
    <property type="component" value="Unassembled WGS sequence"/>
</dbReference>
<proteinExistence type="predicted"/>
<protein>
    <submittedName>
        <fullName evidence="1">Uncharacterized protein</fullName>
    </submittedName>
</protein>
<sequence length="278" mass="31754">MHQVFRLLFRGKVALIAEADPTAFNDPYDDTYRDTSKDRGEQKIILRSSTGISYESSGNSGEASSVVSIQFVMFKKVLVPWVQKKSKVTNKIYLVAKVGRYVVGIVIKVSSLDKPIDHQQIRGNYPVPSSVNKLIEYQQTGETSVPSVNKIIDYQQTGETSVPSVNKLIQHQQAREKSVFCKEIINTPICQKYGHSRVYSSETEMLWALFVKLFHYEKAHFGSKFTYKSLASDINKIGFKTTRQTLSNFYRHVTVPHSRTKEAILAWINKKLCDHYFV</sequence>
<reference evidence="1 2" key="1">
    <citation type="submission" date="2015-10" db="EMBL/GenBank/DDBJ databases">
        <title>Genome analyses suggest a sexual origin of heterokaryosis in a supposedly ancient asexual fungus.</title>
        <authorList>
            <person name="Ropars J."/>
            <person name="Sedzielewska K."/>
            <person name="Noel J."/>
            <person name="Charron P."/>
            <person name="Farinelli L."/>
            <person name="Marton T."/>
            <person name="Kruger M."/>
            <person name="Pelin A."/>
            <person name="Brachmann A."/>
            <person name="Corradi N."/>
        </authorList>
    </citation>
    <scope>NUCLEOTIDE SEQUENCE [LARGE SCALE GENOMIC DNA]</scope>
    <source>
        <strain evidence="1 2">A4</strain>
    </source>
</reference>
<dbReference type="EMBL" id="LLXI01000420">
    <property type="protein sequence ID" value="PKY45912.1"/>
    <property type="molecule type" value="Genomic_DNA"/>
</dbReference>
<dbReference type="VEuPathDB" id="FungiDB:FUN_009556"/>
<organism evidence="1 2">
    <name type="scientific">Rhizophagus irregularis</name>
    <dbReference type="NCBI Taxonomy" id="588596"/>
    <lineage>
        <taxon>Eukaryota</taxon>
        <taxon>Fungi</taxon>
        <taxon>Fungi incertae sedis</taxon>
        <taxon>Mucoromycota</taxon>
        <taxon>Glomeromycotina</taxon>
        <taxon>Glomeromycetes</taxon>
        <taxon>Glomerales</taxon>
        <taxon>Glomeraceae</taxon>
        <taxon>Rhizophagus</taxon>
    </lineage>
</organism>
<evidence type="ECO:0000313" key="1">
    <source>
        <dbReference type="EMBL" id="PKY45912.1"/>
    </source>
</evidence>
<accession>A0A2I1GH06</accession>
<evidence type="ECO:0000313" key="2">
    <source>
        <dbReference type="Proteomes" id="UP000234323"/>
    </source>
</evidence>
<name>A0A2I1GH06_9GLOM</name>